<evidence type="ECO:0000256" key="2">
    <source>
        <dbReference type="ARBA" id="ARBA00022692"/>
    </source>
</evidence>
<dbReference type="SUPFAM" id="SSF103473">
    <property type="entry name" value="MFS general substrate transporter"/>
    <property type="match status" value="1"/>
</dbReference>
<sequence length="563" mass="62802">MGRSDNKKELTGEIADLIGRVGPWHFILLAVIFVNSVFNAYGQLAMAFMLPPGVSYNCSGSQDPQWWKFVHTNGDGYCERVNGGIVSDCNQWDYDHSIHRSTILEQWNLVCHNDYLKPFPQALSMAGLIVGNVVFSAFSDHYGRKPAVYLGILLCAVSGIAATATSNFVVFNVGRFLSSVSKIGIQASIVIYLEVIKPSYRWMFSLLNGFGFHLGMLAVALTSYYGDSWRYLQGLIGGPAIAVLPFLFFVWESPRWLLSQKRLDEGVEVIEKICRFNKIPRTQVDFHLPAIRRKYEQLSPPKANSPMDLLRNRPGSGKRMAPNTLVMWYLCFTQGILFYSATFVSTSLGTSPHVSFCIPIVGELIAITLVAVGVKFMRRKLIVYITTTFGALGFYLMALTEQLVSAPNHYYLQMGSIIIIRSSSAAFTQIYPVYSAELYPTPLRNVGIGFCDLMYRLASTVDPFGRYYLPKIHSHLLPLLYGSMSLLGAVLTLVLPETLNLALDDGIFNRLSRRMSELASQIRRASMAFRRSSAAATTGGSMDRKRPKEATIEEVSEDGSTKF</sequence>
<keyword evidence="2 6" id="KW-0812">Transmembrane</keyword>
<dbReference type="Pfam" id="PF00083">
    <property type="entry name" value="Sugar_tr"/>
    <property type="match status" value="1"/>
</dbReference>
<evidence type="ECO:0000256" key="3">
    <source>
        <dbReference type="ARBA" id="ARBA00022989"/>
    </source>
</evidence>
<evidence type="ECO:0000256" key="5">
    <source>
        <dbReference type="SAM" id="MobiDB-lite"/>
    </source>
</evidence>
<feature type="transmembrane region" description="Helical" evidence="6">
    <location>
        <begin position="231"/>
        <end position="251"/>
    </location>
</feature>
<reference evidence="9" key="1">
    <citation type="submission" date="2025-08" db="UniProtKB">
        <authorList>
            <consortium name="RefSeq"/>
        </authorList>
    </citation>
    <scope>IDENTIFICATION</scope>
</reference>
<feature type="transmembrane region" description="Helical" evidence="6">
    <location>
        <begin position="320"/>
        <end position="341"/>
    </location>
</feature>
<feature type="transmembrane region" description="Helical" evidence="6">
    <location>
        <begin position="21"/>
        <end position="41"/>
    </location>
</feature>
<dbReference type="PROSITE" id="PS50850">
    <property type="entry name" value="MFS"/>
    <property type="match status" value="1"/>
</dbReference>
<evidence type="ECO:0000256" key="1">
    <source>
        <dbReference type="ARBA" id="ARBA00004141"/>
    </source>
</evidence>
<dbReference type="KEGG" id="goe:100900012"/>
<dbReference type="GO" id="GO:0022857">
    <property type="term" value="F:transmembrane transporter activity"/>
    <property type="evidence" value="ECO:0007669"/>
    <property type="project" value="InterPro"/>
</dbReference>
<feature type="transmembrane region" description="Helical" evidence="6">
    <location>
        <begin position="119"/>
        <end position="138"/>
    </location>
</feature>
<dbReference type="GO" id="GO:0016020">
    <property type="term" value="C:membrane"/>
    <property type="evidence" value="ECO:0007669"/>
    <property type="project" value="UniProtKB-SubCell"/>
</dbReference>
<evidence type="ECO:0000313" key="9">
    <source>
        <dbReference type="RefSeq" id="XP_018497302.1"/>
    </source>
</evidence>
<evidence type="ECO:0000313" key="8">
    <source>
        <dbReference type="Proteomes" id="UP000694867"/>
    </source>
</evidence>
<evidence type="ECO:0000259" key="7">
    <source>
        <dbReference type="PROSITE" id="PS50850"/>
    </source>
</evidence>
<name>A0AAJ7PAY2_9ACAR</name>
<accession>A0AAJ7PAY2</accession>
<dbReference type="InterPro" id="IPR036259">
    <property type="entry name" value="MFS_trans_sf"/>
</dbReference>
<proteinExistence type="predicted"/>
<feature type="transmembrane region" description="Helical" evidence="6">
    <location>
        <begin position="476"/>
        <end position="495"/>
    </location>
</feature>
<feature type="transmembrane region" description="Helical" evidence="6">
    <location>
        <begin position="147"/>
        <end position="170"/>
    </location>
</feature>
<feature type="transmembrane region" description="Helical" evidence="6">
    <location>
        <begin position="202"/>
        <end position="225"/>
    </location>
</feature>
<comment type="subcellular location">
    <subcellularLocation>
        <location evidence="1">Membrane</location>
        <topology evidence="1">Multi-pass membrane protein</topology>
    </subcellularLocation>
</comment>
<dbReference type="RefSeq" id="XP_018497302.1">
    <property type="nucleotide sequence ID" value="XM_018641786.2"/>
</dbReference>
<feature type="transmembrane region" description="Helical" evidence="6">
    <location>
        <begin position="381"/>
        <end position="398"/>
    </location>
</feature>
<dbReference type="Gene3D" id="1.20.1250.20">
    <property type="entry name" value="MFS general substrate transporter like domains"/>
    <property type="match status" value="1"/>
</dbReference>
<feature type="transmembrane region" description="Helical" evidence="6">
    <location>
        <begin position="176"/>
        <end position="195"/>
    </location>
</feature>
<dbReference type="GeneID" id="100900012"/>
<evidence type="ECO:0000256" key="4">
    <source>
        <dbReference type="ARBA" id="ARBA00023136"/>
    </source>
</evidence>
<feature type="region of interest" description="Disordered" evidence="5">
    <location>
        <begin position="531"/>
        <end position="563"/>
    </location>
</feature>
<dbReference type="InterPro" id="IPR020846">
    <property type="entry name" value="MFS_dom"/>
</dbReference>
<keyword evidence="3 6" id="KW-1133">Transmembrane helix</keyword>
<feature type="transmembrane region" description="Helical" evidence="6">
    <location>
        <begin position="353"/>
        <end position="374"/>
    </location>
</feature>
<gene>
    <name evidence="9" type="primary">LOC100900012</name>
</gene>
<dbReference type="PANTHER" id="PTHR24064">
    <property type="entry name" value="SOLUTE CARRIER FAMILY 22 MEMBER"/>
    <property type="match status" value="1"/>
</dbReference>
<dbReference type="AlphaFoldDB" id="A0AAJ7PAY2"/>
<protein>
    <submittedName>
        <fullName evidence="9">Organic cation transporter protein-like</fullName>
    </submittedName>
</protein>
<feature type="domain" description="Major facilitator superfamily (MFS) profile" evidence="7">
    <location>
        <begin position="28"/>
        <end position="500"/>
    </location>
</feature>
<dbReference type="Proteomes" id="UP000694867">
    <property type="component" value="Unplaced"/>
</dbReference>
<keyword evidence="4 6" id="KW-0472">Membrane</keyword>
<feature type="compositionally biased region" description="Basic and acidic residues" evidence="5">
    <location>
        <begin position="542"/>
        <end position="551"/>
    </location>
</feature>
<dbReference type="InterPro" id="IPR005828">
    <property type="entry name" value="MFS_sugar_transport-like"/>
</dbReference>
<organism evidence="8 9">
    <name type="scientific">Galendromus occidentalis</name>
    <name type="common">western predatory mite</name>
    <dbReference type="NCBI Taxonomy" id="34638"/>
    <lineage>
        <taxon>Eukaryota</taxon>
        <taxon>Metazoa</taxon>
        <taxon>Ecdysozoa</taxon>
        <taxon>Arthropoda</taxon>
        <taxon>Chelicerata</taxon>
        <taxon>Arachnida</taxon>
        <taxon>Acari</taxon>
        <taxon>Parasitiformes</taxon>
        <taxon>Mesostigmata</taxon>
        <taxon>Gamasina</taxon>
        <taxon>Phytoseioidea</taxon>
        <taxon>Phytoseiidae</taxon>
        <taxon>Typhlodrominae</taxon>
        <taxon>Galendromus</taxon>
    </lineage>
</organism>
<evidence type="ECO:0000256" key="6">
    <source>
        <dbReference type="SAM" id="Phobius"/>
    </source>
</evidence>
<keyword evidence="8" id="KW-1185">Reference proteome</keyword>